<proteinExistence type="predicted"/>
<dbReference type="HOGENOM" id="CLU_037682_0_0_11"/>
<gene>
    <name evidence="2" type="ORF">HMPREF0762_00039</name>
</gene>
<dbReference type="GO" id="GO:0009446">
    <property type="term" value="P:putrescine biosynthetic process"/>
    <property type="evidence" value="ECO:0007669"/>
    <property type="project" value="InterPro"/>
</dbReference>
<dbReference type="Proteomes" id="UP000006001">
    <property type="component" value="Unassembled WGS sequence"/>
</dbReference>
<organism evidence="2 3">
    <name type="scientific">Slackia exigua (strain ATCC 700122 / DSM 15923 / CIP 105133 / JCM 11022 / KCTC 5966 / S-7)</name>
    <dbReference type="NCBI Taxonomy" id="649764"/>
    <lineage>
        <taxon>Bacteria</taxon>
        <taxon>Bacillati</taxon>
        <taxon>Actinomycetota</taxon>
        <taxon>Coriobacteriia</taxon>
        <taxon>Eggerthellales</taxon>
        <taxon>Eggerthellaceae</taxon>
        <taxon>Slackia</taxon>
    </lineage>
</organism>
<dbReference type="GO" id="GO:0047632">
    <property type="term" value="F:agmatine deiminase activity"/>
    <property type="evidence" value="ECO:0007669"/>
    <property type="project" value="TreeGrafter"/>
</dbReference>
<dbReference type="AlphaFoldDB" id="D0WE15"/>
<dbReference type="PANTHER" id="PTHR31377">
    <property type="entry name" value="AGMATINE DEIMINASE-RELATED"/>
    <property type="match status" value="1"/>
</dbReference>
<comment type="caution">
    <text evidence="2">The sequence shown here is derived from an EMBL/GenBank/DDBJ whole genome shotgun (WGS) entry which is preliminary data.</text>
</comment>
<evidence type="ECO:0000256" key="1">
    <source>
        <dbReference type="ARBA" id="ARBA00022801"/>
    </source>
</evidence>
<keyword evidence="1" id="KW-0378">Hydrolase</keyword>
<evidence type="ECO:0008006" key="4">
    <source>
        <dbReference type="Google" id="ProtNLM"/>
    </source>
</evidence>
<protein>
    <recommendedName>
        <fullName evidence="4">Agmatine deiminase</fullName>
    </recommendedName>
</protein>
<dbReference type="Pfam" id="PF04371">
    <property type="entry name" value="PAD_porph"/>
    <property type="match status" value="2"/>
</dbReference>
<dbReference type="SUPFAM" id="SSF55909">
    <property type="entry name" value="Pentein"/>
    <property type="match status" value="1"/>
</dbReference>
<dbReference type="Gene3D" id="3.75.10.10">
    <property type="entry name" value="L-arginine/glycine Amidinotransferase, Chain A"/>
    <property type="match status" value="1"/>
</dbReference>
<dbReference type="GO" id="GO:0004668">
    <property type="term" value="F:protein-arginine deiminase activity"/>
    <property type="evidence" value="ECO:0007669"/>
    <property type="project" value="InterPro"/>
</dbReference>
<reference evidence="2" key="1">
    <citation type="submission" date="2009-10" db="EMBL/GenBank/DDBJ databases">
        <authorList>
            <person name="Weinstock G."/>
            <person name="Sodergren E."/>
            <person name="Clifton S."/>
            <person name="Fulton L."/>
            <person name="Fulton B."/>
            <person name="Courtney L."/>
            <person name="Fronick C."/>
            <person name="Harrison M."/>
            <person name="Strong C."/>
            <person name="Farmer C."/>
            <person name="Delahaunty K."/>
            <person name="Markovic C."/>
            <person name="Hall O."/>
            <person name="Minx P."/>
            <person name="Tomlinson C."/>
            <person name="Mitreva M."/>
            <person name="Nelson J."/>
            <person name="Hou S."/>
            <person name="Wollam A."/>
            <person name="Pepin K.H."/>
            <person name="Johnson M."/>
            <person name="Bhonagiri V."/>
            <person name="Nash W.E."/>
            <person name="Warren W."/>
            <person name="Chinwalla A."/>
            <person name="Mardis E.R."/>
            <person name="Wilson R.K."/>
        </authorList>
    </citation>
    <scope>NUCLEOTIDE SEQUENCE [LARGE SCALE GENOMIC DNA]</scope>
    <source>
        <strain evidence="2">ATCC 700122</strain>
    </source>
</reference>
<keyword evidence="3" id="KW-1185">Reference proteome</keyword>
<name>D0WE15_SLAES</name>
<dbReference type="EMBL" id="ACUX02000004">
    <property type="protein sequence ID" value="EEZ61953.1"/>
    <property type="molecule type" value="Genomic_DNA"/>
</dbReference>
<accession>D0WE15</accession>
<dbReference type="STRING" id="649764.HMPREF0762_00039"/>
<sequence length="417" mass="47110">MDMSSAFRYPGEFEPQTDVFVEWLPYAEPIKGYDALEPAVEVVRNLLDEVKIHINCCPYVEGLKESCVKALETAGIDVDRIDFTAFNEDPNSFYFRDNGPNVMVNDEGETLVVNPSWSFYGRYEKNEGLRDCSRKIGVQAAIELGCYDIVSSDMVSEGGDREFNGAGVLIAIEDTEVRKRNPEYSKEQIEEAYKKLWNVGKIIWLPQPMVDDDDFRIAPLDYKADGTPVVGSSFAAHSDEMCRFIGRNKILLAEVTEEEAASSPVSKENKRRLDACYEILRNETDLEGNPFEIIRIPTSAHIEYIQSPGDDLYDYYHELVGDAFMDGTPWPEGRDLHLFAATSYCNFLVCNGVVLGQRYWREGMDRAVKEKDEQAEAVLNRCFPDRKVVMINSLALNMAGGGVHCWTKNVFVPANAQ</sequence>
<evidence type="ECO:0000313" key="2">
    <source>
        <dbReference type="EMBL" id="EEZ61953.1"/>
    </source>
</evidence>
<dbReference type="eggNOG" id="COG2957">
    <property type="taxonomic scope" value="Bacteria"/>
</dbReference>
<dbReference type="PANTHER" id="PTHR31377:SF0">
    <property type="entry name" value="AGMATINE DEIMINASE-RELATED"/>
    <property type="match status" value="1"/>
</dbReference>
<dbReference type="InterPro" id="IPR007466">
    <property type="entry name" value="Peptidyl-Arg-deiminase_porph"/>
</dbReference>
<evidence type="ECO:0000313" key="3">
    <source>
        <dbReference type="Proteomes" id="UP000006001"/>
    </source>
</evidence>